<reference evidence="4 5" key="1">
    <citation type="submission" date="2016-11" db="EMBL/GenBank/DDBJ databases">
        <authorList>
            <person name="Jaros S."/>
            <person name="Januszkiewicz K."/>
            <person name="Wedrychowicz H."/>
        </authorList>
    </citation>
    <scope>NUCLEOTIDE SEQUENCE [LARGE SCALE GENOMIC DNA]</scope>
    <source>
        <strain evidence="4 5">DSM 26897</strain>
    </source>
</reference>
<dbReference type="AlphaFoldDB" id="A0A1M4XUW5"/>
<sequence>MRNLFLSAQVLLALLVCMAAQAGEYPTSTIAPALKENAHLVKRMEDIRFEIISPKETVLHKKYVYTVLDEEGAALAELEESYDGLRQVKSIEGRLLDASGKEIRTFRNKDVKDVSAISNSSIYEDSRVKRHSFDYHQYPYTVAYEVVIRFNHTFYFEPWTPQEAEGVAVEESRFTLVHPVGYALRTKTYNQSMPPTTRQENGRQITQWEVKQKAPVIRPYAAPPWYELVPVVFIGPTIFQVAGYEGNMESWQELGRFQHQLNAGKDLLPEQVKLQVQEICKESKSEQEQVVALYRYLQNNTRYISVQIGVGGWQPFDAAYVSKNRYGDCKALSNYMYSLLKEAGITSHFALVKAGGSRDAHRIMEDFPAFQFNHAVLCVPNGKDTIWLECTSQTEEPGYMSNFTGNRKALLITPEGGKLVPTPVYGLAENLLLRSMKGSLDKEGNLTLKINTRYTGIQQDEKRTLARNPDKQKVIEELNKEYDLPSYEVTAFSYQQKHGSLPEVDEVLDLDIPRFATISGKRIFIQPNLLAQSTMKMSMDTSRTCDYVFDDPYHDEDSLELVLPEGYMPEAMPKPVTLHTKYGTYQFAVQLAGNKLQFSRKVERFAIRVPATEGPELVQFWDAVYKADRSRVVLVRQE</sequence>
<evidence type="ECO:0000313" key="4">
    <source>
        <dbReference type="EMBL" id="SHE97279.1"/>
    </source>
</evidence>
<dbReference type="InterPro" id="IPR038765">
    <property type="entry name" value="Papain-like_cys_pep_sf"/>
</dbReference>
<dbReference type="Pfam" id="PF01841">
    <property type="entry name" value="Transglut_core"/>
    <property type="match status" value="1"/>
</dbReference>
<organism evidence="4 5">
    <name type="scientific">Cnuella takakiae</name>
    <dbReference type="NCBI Taxonomy" id="1302690"/>
    <lineage>
        <taxon>Bacteria</taxon>
        <taxon>Pseudomonadati</taxon>
        <taxon>Bacteroidota</taxon>
        <taxon>Chitinophagia</taxon>
        <taxon>Chitinophagales</taxon>
        <taxon>Chitinophagaceae</taxon>
        <taxon>Cnuella</taxon>
    </lineage>
</organism>
<dbReference type="RefSeq" id="WP_073041111.1">
    <property type="nucleotide sequence ID" value="NZ_FQUO01000004.1"/>
</dbReference>
<dbReference type="Pfam" id="PF12969">
    <property type="entry name" value="DUF3857"/>
    <property type="match status" value="1"/>
</dbReference>
<protein>
    <submittedName>
        <fullName evidence="4">Transglutaminase-like superfamily protein</fullName>
    </submittedName>
</protein>
<evidence type="ECO:0000313" key="5">
    <source>
        <dbReference type="Proteomes" id="UP000184368"/>
    </source>
</evidence>
<dbReference type="STRING" id="1302690.BUE76_14430"/>
<dbReference type="Gene3D" id="2.60.120.1130">
    <property type="match status" value="1"/>
</dbReference>
<keyword evidence="5" id="KW-1185">Reference proteome</keyword>
<dbReference type="SUPFAM" id="SSF54001">
    <property type="entry name" value="Cysteine proteinases"/>
    <property type="match status" value="1"/>
</dbReference>
<feature type="chain" id="PRO_5012974080" evidence="1">
    <location>
        <begin position="23"/>
        <end position="638"/>
    </location>
</feature>
<feature type="signal peptide" evidence="1">
    <location>
        <begin position="1"/>
        <end position="22"/>
    </location>
</feature>
<accession>A0A1M4XUW5</accession>
<dbReference type="EMBL" id="FQUO01000004">
    <property type="protein sequence ID" value="SHE97279.1"/>
    <property type="molecule type" value="Genomic_DNA"/>
</dbReference>
<keyword evidence="1" id="KW-0732">Signal</keyword>
<dbReference type="InterPro" id="IPR002931">
    <property type="entry name" value="Transglutaminase-like"/>
</dbReference>
<dbReference type="Proteomes" id="UP000184368">
    <property type="component" value="Unassembled WGS sequence"/>
</dbReference>
<proteinExistence type="predicted"/>
<dbReference type="Gene3D" id="2.60.40.3140">
    <property type="match status" value="1"/>
</dbReference>
<dbReference type="InterPro" id="IPR024618">
    <property type="entry name" value="DUF3857"/>
</dbReference>
<gene>
    <name evidence="4" type="ORF">SAMN05444008_10450</name>
</gene>
<evidence type="ECO:0000259" key="3">
    <source>
        <dbReference type="Pfam" id="PF12969"/>
    </source>
</evidence>
<evidence type="ECO:0000259" key="2">
    <source>
        <dbReference type="Pfam" id="PF01841"/>
    </source>
</evidence>
<name>A0A1M4XUW5_9BACT</name>
<feature type="domain" description="Transglutaminase-like" evidence="2">
    <location>
        <begin position="277"/>
        <end position="353"/>
    </location>
</feature>
<evidence type="ECO:0000256" key="1">
    <source>
        <dbReference type="SAM" id="SignalP"/>
    </source>
</evidence>
<dbReference type="Gene3D" id="3.10.620.30">
    <property type="match status" value="1"/>
</dbReference>
<feature type="domain" description="DUF3857" evidence="3">
    <location>
        <begin position="58"/>
        <end position="216"/>
    </location>
</feature>
<dbReference type="OrthoDB" id="8595007at2"/>